<feature type="transmembrane region" description="Helical" evidence="1">
    <location>
        <begin position="118"/>
        <end position="138"/>
    </location>
</feature>
<dbReference type="KEGG" id="tgi:RBB81_01385"/>
<keyword evidence="1" id="KW-0812">Transmembrane</keyword>
<dbReference type="AlphaFoldDB" id="A0AAU7Z1F1"/>
<reference evidence="2" key="1">
    <citation type="submission" date="2023-08" db="EMBL/GenBank/DDBJ databases">
        <authorList>
            <person name="Messyasz A."/>
            <person name="Mannisto M.K."/>
            <person name="Kerkhof L.J."/>
            <person name="Haggblom M."/>
        </authorList>
    </citation>
    <scope>NUCLEOTIDE SEQUENCE</scope>
    <source>
        <strain evidence="2">M8UP39</strain>
    </source>
</reference>
<feature type="transmembrane region" description="Helical" evidence="1">
    <location>
        <begin position="12"/>
        <end position="31"/>
    </location>
</feature>
<reference evidence="2" key="2">
    <citation type="journal article" date="2024" name="Environ. Microbiol.">
        <title>Genome analysis and description of Tunturibacter gen. nov. expands the diversity of Terriglobia in tundra soils.</title>
        <authorList>
            <person name="Messyasz A."/>
            <person name="Mannisto M.K."/>
            <person name="Kerkhof L.J."/>
            <person name="Haggblom M.M."/>
        </authorList>
    </citation>
    <scope>NUCLEOTIDE SEQUENCE</scope>
    <source>
        <strain evidence="2">M8UP39</strain>
    </source>
</reference>
<organism evidence="2">
    <name type="scientific">Tunturiibacter gelidiferens</name>
    <dbReference type="NCBI Taxonomy" id="3069689"/>
    <lineage>
        <taxon>Bacteria</taxon>
        <taxon>Pseudomonadati</taxon>
        <taxon>Acidobacteriota</taxon>
        <taxon>Terriglobia</taxon>
        <taxon>Terriglobales</taxon>
        <taxon>Acidobacteriaceae</taxon>
        <taxon>Tunturiibacter</taxon>
    </lineage>
</organism>
<dbReference type="EMBL" id="CP132938">
    <property type="protein sequence ID" value="XCB22599.1"/>
    <property type="molecule type" value="Genomic_DNA"/>
</dbReference>
<dbReference type="RefSeq" id="WP_353072449.1">
    <property type="nucleotide sequence ID" value="NZ_CP132938.1"/>
</dbReference>
<keyword evidence="1" id="KW-1133">Transmembrane helix</keyword>
<proteinExistence type="predicted"/>
<gene>
    <name evidence="2" type="ORF">RBB81_01385</name>
</gene>
<protein>
    <submittedName>
        <fullName evidence="2">Uncharacterized protein</fullName>
    </submittedName>
</protein>
<sequence length="143" mass="15987">MRSRIVSKRYFEVVSVAFLLLVLVAELGFFARRQSQTIDEADHIFAGYRYWQCGDFGVNPEHPPFAKLVDTLPLVFDRPKNPGAPCASYKTGQSADFLHGHDFLYSNDAGKILAETRFFAASFTLLLPLLCAALRASIWGRVG</sequence>
<accession>A0AAU7Z1F1</accession>
<name>A0AAU7Z1F1_9BACT</name>
<keyword evidence="1" id="KW-0472">Membrane</keyword>
<evidence type="ECO:0000256" key="1">
    <source>
        <dbReference type="SAM" id="Phobius"/>
    </source>
</evidence>
<evidence type="ECO:0000313" key="2">
    <source>
        <dbReference type="EMBL" id="XCB22599.1"/>
    </source>
</evidence>